<sequence length="933" mass="108026">MHLLVSKFNIQFLNIEMGSRKEKFISELTAMGFSLENTLNALELCEYDFNSSLSYLIENSNNENPADGQNSSQESTPSNNSSYKINLNTLEPLNPEERRRIKGVPVGLKNIGNTCYFNSLIQSYFMIPSFVREIFGYPIEDNTNKKMQNLQNENGRVLEQLQRLFAHMIGTNKMYIDPTFVLNCLVNDLKNDMKMGKQNDVGEFNIVLTSKIDESIKQLEENKNAIDKPLIELFDGNSSALADMFYGKQCEIIKSNEEDGAKVKQSSQNIFGQINLNIHHEDLYSAWDSATNSKIEGFVTPKNHIANASHSIYINKLPSILLFQIQRVFYDNASSQAVKTEDKFSFPKTIYVDRFLLKNQKYTKSLKLKAENLRREIKDLELFIDSNLNYNSSSMSLQNILMSSADFVNKLSKNELSPDHIKAEEEKQKDLITTSSTLFYLIEQLKTQLEAAQDRINTLKLELESIYDTQELKKSPYLLHSILVHEGQADKGHYYSFIYDPEDQRWRKYNDIHVTDVTEAEVMASSIGGNGSSSAYCLVYLDPICLENVSQERFRTYSILGDINDDLYTRFIPEQLKYEVKYQNDRELEQLYEWRASMALNEIQELYLARQAASYDHYIKFRAQKSTPGETIQYELINFATYLKIIGAEHLSRWQILDTCVKEIDQQKRSLADIEKIDPLYIKLKKNFLKNCKEGPANLDLKESEIRALEKELNSFGKILKDAYLTTHSLKCMNKGKIIDAMKSFVYQLQLSRDESTIYQKIPRDAHKVLLLKVMSDVIKNLAARRYKEAMEFLGHVIMMVCLVLEENDPHFKQIELVVEELSQRVDEKELGPENFQKFIELRTALKTGDFVSSFDFLDQPSKLRKLVARLEMLNPYAWKDGWRQKDIAVQFAKELNELKHGKYTKWINLHNKLANHAKFVESSDFLIDSSWS</sequence>
<dbReference type="InterPro" id="IPR028889">
    <property type="entry name" value="USP"/>
</dbReference>
<dbReference type="PANTHER" id="PTHR43982:SF6">
    <property type="entry name" value="UBIQUITIN CARBOXYL-TERMINAL HYDROLASE 2-RELATED"/>
    <property type="match status" value="1"/>
</dbReference>
<evidence type="ECO:0000256" key="8">
    <source>
        <dbReference type="SAM" id="MobiDB-lite"/>
    </source>
</evidence>
<dbReference type="PROSITE" id="PS00973">
    <property type="entry name" value="USP_2"/>
    <property type="match status" value="1"/>
</dbReference>
<feature type="domain" description="USP" evidence="10">
    <location>
        <begin position="106"/>
        <end position="543"/>
    </location>
</feature>
<dbReference type="GO" id="GO:0016579">
    <property type="term" value="P:protein deubiquitination"/>
    <property type="evidence" value="ECO:0007669"/>
    <property type="project" value="InterPro"/>
</dbReference>
<keyword evidence="4 6" id="KW-0378">Hydrolase</keyword>
<feature type="coiled-coil region" evidence="7">
    <location>
        <begin position="442"/>
        <end position="469"/>
    </location>
</feature>
<dbReference type="Proteomes" id="UP001162131">
    <property type="component" value="Unassembled WGS sequence"/>
</dbReference>
<comment type="caution">
    <text evidence="11">The sequence shown here is derived from an EMBL/GenBank/DDBJ whole genome shotgun (WGS) entry which is preliminary data.</text>
</comment>
<accession>A0AAU9JGL1</accession>
<dbReference type="InterPro" id="IPR038765">
    <property type="entry name" value="Papain-like_cys_pep_sf"/>
</dbReference>
<dbReference type="GO" id="GO:0004843">
    <property type="term" value="F:cysteine-type deubiquitinase activity"/>
    <property type="evidence" value="ECO:0007669"/>
    <property type="project" value="UniProtKB-UniRule"/>
</dbReference>
<dbReference type="InterPro" id="IPR044635">
    <property type="entry name" value="UBP14-like"/>
</dbReference>
<keyword evidence="2 6" id="KW-0645">Protease</keyword>
<evidence type="ECO:0000259" key="10">
    <source>
        <dbReference type="PROSITE" id="PS50235"/>
    </source>
</evidence>
<dbReference type="GO" id="GO:0070628">
    <property type="term" value="F:proteasome binding"/>
    <property type="evidence" value="ECO:0007669"/>
    <property type="project" value="TreeGrafter"/>
</dbReference>
<feature type="domain" description="UBA" evidence="9">
    <location>
        <begin position="19"/>
        <end position="59"/>
    </location>
</feature>
<keyword evidence="3 6" id="KW-0833">Ubl conjugation pathway</keyword>
<dbReference type="AlphaFoldDB" id="A0AAU9JGL1"/>
<dbReference type="EMBL" id="CAJZBQ010000040">
    <property type="protein sequence ID" value="CAG9326367.1"/>
    <property type="molecule type" value="Genomic_DNA"/>
</dbReference>
<evidence type="ECO:0000256" key="1">
    <source>
        <dbReference type="ARBA" id="ARBA00000707"/>
    </source>
</evidence>
<keyword evidence="7" id="KW-0175">Coiled coil</keyword>
<evidence type="ECO:0000313" key="12">
    <source>
        <dbReference type="Proteomes" id="UP001162131"/>
    </source>
</evidence>
<dbReference type="PROSITE" id="PS00972">
    <property type="entry name" value="USP_1"/>
    <property type="match status" value="1"/>
</dbReference>
<dbReference type="PROSITE" id="PS50235">
    <property type="entry name" value="USP_3"/>
    <property type="match status" value="1"/>
</dbReference>
<dbReference type="Gene3D" id="3.90.70.10">
    <property type="entry name" value="Cysteine proteinases"/>
    <property type="match status" value="1"/>
</dbReference>
<dbReference type="SUPFAM" id="SSF46934">
    <property type="entry name" value="UBA-like"/>
    <property type="match status" value="1"/>
</dbReference>
<evidence type="ECO:0000256" key="4">
    <source>
        <dbReference type="ARBA" id="ARBA00022801"/>
    </source>
</evidence>
<keyword evidence="5 6" id="KW-0788">Thiol protease</keyword>
<gene>
    <name evidence="11" type="ORF">BSTOLATCC_MIC40795</name>
</gene>
<comment type="catalytic activity">
    <reaction evidence="1 6">
        <text>Thiol-dependent hydrolysis of ester, thioester, amide, peptide and isopeptide bonds formed by the C-terminal Gly of ubiquitin (a 76-residue protein attached to proteins as an intracellular targeting signal).</text>
        <dbReference type="EC" id="3.4.19.12"/>
    </reaction>
</comment>
<name>A0AAU9JGL1_9CILI</name>
<evidence type="ECO:0000256" key="7">
    <source>
        <dbReference type="SAM" id="Coils"/>
    </source>
</evidence>
<evidence type="ECO:0000256" key="5">
    <source>
        <dbReference type="ARBA" id="ARBA00022807"/>
    </source>
</evidence>
<dbReference type="InterPro" id="IPR015940">
    <property type="entry name" value="UBA"/>
</dbReference>
<dbReference type="InterPro" id="IPR009060">
    <property type="entry name" value="UBA-like_sf"/>
</dbReference>
<keyword evidence="12" id="KW-1185">Reference proteome</keyword>
<evidence type="ECO:0000256" key="3">
    <source>
        <dbReference type="ARBA" id="ARBA00022786"/>
    </source>
</evidence>
<dbReference type="InterPro" id="IPR001394">
    <property type="entry name" value="Peptidase_C19_UCH"/>
</dbReference>
<dbReference type="PROSITE" id="PS50030">
    <property type="entry name" value="UBA"/>
    <property type="match status" value="1"/>
</dbReference>
<dbReference type="GO" id="GO:0043161">
    <property type="term" value="P:proteasome-mediated ubiquitin-dependent protein catabolic process"/>
    <property type="evidence" value="ECO:0007669"/>
    <property type="project" value="InterPro"/>
</dbReference>
<reference evidence="11" key="1">
    <citation type="submission" date="2021-09" db="EMBL/GenBank/DDBJ databases">
        <authorList>
            <consortium name="AG Swart"/>
            <person name="Singh M."/>
            <person name="Singh A."/>
            <person name="Seah K."/>
            <person name="Emmerich C."/>
        </authorList>
    </citation>
    <scope>NUCLEOTIDE SEQUENCE</scope>
    <source>
        <strain evidence="11">ATCC30299</strain>
    </source>
</reference>
<protein>
    <recommendedName>
        <fullName evidence="6">Ubiquitin carboxyl-terminal hydrolase</fullName>
        <ecNumber evidence="6">3.4.19.12</ecNumber>
    </recommendedName>
</protein>
<dbReference type="GO" id="GO:0061136">
    <property type="term" value="P:regulation of proteasomal protein catabolic process"/>
    <property type="evidence" value="ECO:0007669"/>
    <property type="project" value="TreeGrafter"/>
</dbReference>
<feature type="region of interest" description="Disordered" evidence="8">
    <location>
        <begin position="60"/>
        <end position="86"/>
    </location>
</feature>
<evidence type="ECO:0000313" key="11">
    <source>
        <dbReference type="EMBL" id="CAG9326367.1"/>
    </source>
</evidence>
<evidence type="ECO:0000256" key="6">
    <source>
        <dbReference type="RuleBase" id="RU366025"/>
    </source>
</evidence>
<dbReference type="Pfam" id="PF00443">
    <property type="entry name" value="UCH"/>
    <property type="match status" value="1"/>
</dbReference>
<feature type="compositionally biased region" description="Low complexity" evidence="8">
    <location>
        <begin position="70"/>
        <end position="82"/>
    </location>
</feature>
<proteinExistence type="inferred from homology"/>
<dbReference type="PANTHER" id="PTHR43982">
    <property type="entry name" value="UBIQUITIN CARBOXYL-TERMINAL HYDROLASE"/>
    <property type="match status" value="1"/>
</dbReference>
<feature type="compositionally biased region" description="Polar residues" evidence="8">
    <location>
        <begin position="60"/>
        <end position="69"/>
    </location>
</feature>
<organism evidence="11 12">
    <name type="scientific">Blepharisma stoltei</name>
    <dbReference type="NCBI Taxonomy" id="1481888"/>
    <lineage>
        <taxon>Eukaryota</taxon>
        <taxon>Sar</taxon>
        <taxon>Alveolata</taxon>
        <taxon>Ciliophora</taxon>
        <taxon>Postciliodesmatophora</taxon>
        <taxon>Heterotrichea</taxon>
        <taxon>Heterotrichida</taxon>
        <taxon>Blepharismidae</taxon>
        <taxon>Blepharisma</taxon>
    </lineage>
</organism>
<evidence type="ECO:0000256" key="2">
    <source>
        <dbReference type="ARBA" id="ARBA00022670"/>
    </source>
</evidence>
<comment type="similarity">
    <text evidence="6">Belongs to the peptidase C19 family.</text>
</comment>
<dbReference type="SUPFAM" id="SSF54001">
    <property type="entry name" value="Cysteine proteinases"/>
    <property type="match status" value="1"/>
</dbReference>
<dbReference type="EC" id="3.4.19.12" evidence="6"/>
<dbReference type="InterPro" id="IPR018200">
    <property type="entry name" value="USP_CS"/>
</dbReference>
<evidence type="ECO:0000259" key="9">
    <source>
        <dbReference type="PROSITE" id="PS50030"/>
    </source>
</evidence>
<feature type="coiled-coil region" evidence="7">
    <location>
        <begin position="140"/>
        <end position="167"/>
    </location>
</feature>